<reference evidence="7" key="3">
    <citation type="submission" date="2016-06" db="EMBL/GenBank/DDBJ databases">
        <authorList>
            <person name="Xu Y."/>
            <person name="Nagy A."/>
            <person name="Yan X."/>
            <person name="Kim S.W."/>
            <person name="Haley B."/>
            <person name="Liu N.T."/>
            <person name="Nou X."/>
        </authorList>
    </citation>
    <scope>NUCLEOTIDE SEQUENCE [LARGE SCALE GENOMIC DNA]</scope>
    <source>
        <strain evidence="7">ATCC 49129</strain>
    </source>
</reference>
<dbReference type="RefSeq" id="WP_021197039.1">
    <property type="nucleotide sequence ID" value="NZ_CP012605.1"/>
</dbReference>
<evidence type="ECO:0000259" key="2">
    <source>
        <dbReference type="Pfam" id="PF11127"/>
    </source>
</evidence>
<organism evidence="4 7">
    <name type="scientific">Ralstonia insidiosa</name>
    <dbReference type="NCBI Taxonomy" id="190721"/>
    <lineage>
        <taxon>Bacteria</taxon>
        <taxon>Pseudomonadati</taxon>
        <taxon>Pseudomonadota</taxon>
        <taxon>Betaproteobacteria</taxon>
        <taxon>Burkholderiales</taxon>
        <taxon>Burkholderiaceae</taxon>
        <taxon>Ralstonia</taxon>
    </lineage>
</organism>
<dbReference type="InterPro" id="IPR021309">
    <property type="entry name" value="YgaP-like_TM"/>
</dbReference>
<keyword evidence="1" id="KW-0472">Membrane</keyword>
<dbReference type="AlphaFoldDB" id="A0A192A1C2"/>
<evidence type="ECO:0000313" key="7">
    <source>
        <dbReference type="Proteomes" id="UP000078572"/>
    </source>
</evidence>
<dbReference type="GeneID" id="61527875"/>
<feature type="transmembrane region" description="Helical" evidence="1">
    <location>
        <begin position="44"/>
        <end position="67"/>
    </location>
</feature>
<evidence type="ECO:0000256" key="1">
    <source>
        <dbReference type="SAM" id="Phobius"/>
    </source>
</evidence>
<reference evidence="3 6" key="1">
    <citation type="submission" date="2015-09" db="EMBL/GenBank/DDBJ databases">
        <authorList>
            <person name="Xu Y."/>
            <person name="Nagy A."/>
            <person name="Liu N.T."/>
            <person name="Nou X."/>
        </authorList>
    </citation>
    <scope>NUCLEOTIDE SEQUENCE [LARGE SCALE GENOMIC DNA]</scope>
    <source>
        <strain evidence="3 6">FC1138</strain>
    </source>
</reference>
<dbReference type="EMBL" id="CP012605">
    <property type="protein sequence ID" value="ANH72337.1"/>
    <property type="molecule type" value="Genomic_DNA"/>
</dbReference>
<dbReference type="PATRIC" id="fig|190721.6.peg.3698"/>
<feature type="domain" description="Inner membrane protein YgaP-like transmembrane" evidence="2">
    <location>
        <begin position="11"/>
        <end position="72"/>
    </location>
</feature>
<feature type="transmembrane region" description="Helical" evidence="1">
    <location>
        <begin position="20"/>
        <end position="38"/>
    </location>
</feature>
<accession>A0A192A1C2</accession>
<sequence length="75" mass="7845">MSFLKSALYVKNVPNWERAVRIVLALAVVVGGLALAAAPWNWLLAAAGAGFGLTGVVGFCPACALVGRRLQPPKR</sequence>
<keyword evidence="1" id="KW-1133">Transmembrane helix</keyword>
<reference evidence="4" key="2">
    <citation type="submission" date="2016-06" db="EMBL/GenBank/DDBJ databases">
        <authorList>
            <person name="Kjaerup R.B."/>
            <person name="Dalgaard T.S."/>
            <person name="Juul-Madsen H.R."/>
        </authorList>
    </citation>
    <scope>NUCLEOTIDE SEQUENCE [LARGE SCALE GENOMIC DNA]</scope>
    <source>
        <strain evidence="4">ATCC 49129</strain>
    </source>
</reference>
<keyword evidence="7" id="KW-1185">Reference proteome</keyword>
<evidence type="ECO:0000313" key="8">
    <source>
        <dbReference type="Proteomes" id="UP000575469"/>
    </source>
</evidence>
<dbReference type="Proteomes" id="UP000078572">
    <property type="component" value="Chromosome 1"/>
</dbReference>
<dbReference type="Gene3D" id="6.10.140.1340">
    <property type="match status" value="1"/>
</dbReference>
<keyword evidence="1" id="KW-0812">Transmembrane</keyword>
<evidence type="ECO:0000313" key="6">
    <source>
        <dbReference type="Proteomes" id="UP000077927"/>
    </source>
</evidence>
<gene>
    <name evidence="4" type="ORF">A9Y76_17770</name>
    <name evidence="3" type="ORF">ACS15_3746</name>
    <name evidence="5" type="ORF">HGR00_26790</name>
</gene>
<evidence type="ECO:0000313" key="5">
    <source>
        <dbReference type="EMBL" id="NMV41532.1"/>
    </source>
</evidence>
<dbReference type="Proteomes" id="UP000575469">
    <property type="component" value="Unassembled WGS sequence"/>
</dbReference>
<dbReference type="EMBL" id="JABBZM010000034">
    <property type="protein sequence ID" value="NMV41532.1"/>
    <property type="molecule type" value="Genomic_DNA"/>
</dbReference>
<proteinExistence type="predicted"/>
<dbReference type="EMBL" id="CP016022">
    <property type="protein sequence ID" value="ANJ74184.1"/>
    <property type="molecule type" value="Genomic_DNA"/>
</dbReference>
<dbReference type="KEGG" id="rin:ACS15_3746"/>
<name>A0A192A1C2_9RALS</name>
<dbReference type="Pfam" id="PF11127">
    <property type="entry name" value="YgaP-like_TM"/>
    <property type="match status" value="1"/>
</dbReference>
<evidence type="ECO:0000313" key="3">
    <source>
        <dbReference type="EMBL" id="ANH72337.1"/>
    </source>
</evidence>
<reference evidence="5 8" key="4">
    <citation type="submission" date="2020-04" db="EMBL/GenBank/DDBJ databases">
        <title>Ralstonia insidiosa genome sequencing and assembly.</title>
        <authorList>
            <person name="Martins R.C.R."/>
            <person name="Perdigao-Neto L.V."/>
            <person name="Levin A.S.S."/>
            <person name="Costa S.F."/>
        </authorList>
    </citation>
    <scope>NUCLEOTIDE SEQUENCE [LARGE SCALE GENOMIC DNA]</scope>
    <source>
        <strain evidence="5 8">5047</strain>
    </source>
</reference>
<evidence type="ECO:0000313" key="4">
    <source>
        <dbReference type="EMBL" id="ANJ74184.1"/>
    </source>
</evidence>
<protein>
    <submittedName>
        <fullName evidence="5">DUF2892 domain-containing protein</fullName>
    </submittedName>
</protein>
<dbReference type="Proteomes" id="UP000077927">
    <property type="component" value="Chromosome 1"/>
</dbReference>
<dbReference type="STRING" id="190721.ACS15_3746"/>